<comment type="similarity">
    <text evidence="2 6">Belongs to the zinc-containing alcohol dehydrogenase family.</text>
</comment>
<evidence type="ECO:0000256" key="1">
    <source>
        <dbReference type="ARBA" id="ARBA00001947"/>
    </source>
</evidence>
<evidence type="ECO:0000256" key="6">
    <source>
        <dbReference type="RuleBase" id="RU361277"/>
    </source>
</evidence>
<dbReference type="InterPro" id="IPR013154">
    <property type="entry name" value="ADH-like_N"/>
</dbReference>
<evidence type="ECO:0000256" key="4">
    <source>
        <dbReference type="ARBA" id="ARBA00022833"/>
    </source>
</evidence>
<dbReference type="InterPro" id="IPR011032">
    <property type="entry name" value="GroES-like_sf"/>
</dbReference>
<dbReference type="EMBL" id="DXDC01000293">
    <property type="protein sequence ID" value="HIY66512.1"/>
    <property type="molecule type" value="Genomic_DNA"/>
</dbReference>
<dbReference type="SMART" id="SM00829">
    <property type="entry name" value="PKS_ER"/>
    <property type="match status" value="1"/>
</dbReference>
<gene>
    <name evidence="8" type="ORF">H9830_09575</name>
</gene>
<dbReference type="PANTHER" id="PTHR43161:SF26">
    <property type="entry name" value="GALACTITOL 1-PHOSPHATE 5-DEHYDROGENASE"/>
    <property type="match status" value="1"/>
</dbReference>
<evidence type="ECO:0000313" key="9">
    <source>
        <dbReference type="Proteomes" id="UP000824005"/>
    </source>
</evidence>
<dbReference type="PROSITE" id="PS00059">
    <property type="entry name" value="ADH_ZINC"/>
    <property type="match status" value="1"/>
</dbReference>
<name>A0A9D2C9Q9_9MICO</name>
<dbReference type="CDD" id="cd08233">
    <property type="entry name" value="butanediol_DH_like"/>
    <property type="match status" value="1"/>
</dbReference>
<comment type="caution">
    <text evidence="8">The sequence shown here is derived from an EMBL/GenBank/DDBJ whole genome shotgun (WGS) entry which is preliminary data.</text>
</comment>
<dbReference type="Proteomes" id="UP000824005">
    <property type="component" value="Unassembled WGS sequence"/>
</dbReference>
<evidence type="ECO:0000256" key="3">
    <source>
        <dbReference type="ARBA" id="ARBA00022723"/>
    </source>
</evidence>
<evidence type="ECO:0000259" key="7">
    <source>
        <dbReference type="SMART" id="SM00829"/>
    </source>
</evidence>
<protein>
    <submittedName>
        <fullName evidence="8">2,3-butanediol dehydrogenase</fullName>
    </submittedName>
</protein>
<dbReference type="SUPFAM" id="SSF51735">
    <property type="entry name" value="NAD(P)-binding Rossmann-fold domains"/>
    <property type="match status" value="1"/>
</dbReference>
<evidence type="ECO:0000256" key="2">
    <source>
        <dbReference type="ARBA" id="ARBA00008072"/>
    </source>
</evidence>
<reference evidence="8" key="2">
    <citation type="submission" date="2021-04" db="EMBL/GenBank/DDBJ databases">
        <authorList>
            <person name="Gilroy R."/>
        </authorList>
    </citation>
    <scope>NUCLEOTIDE SEQUENCE</scope>
    <source>
        <strain evidence="8">ChiGjej1B1-98</strain>
    </source>
</reference>
<dbReference type="PANTHER" id="PTHR43161">
    <property type="entry name" value="SORBITOL DEHYDROGENASE"/>
    <property type="match status" value="1"/>
</dbReference>
<evidence type="ECO:0000313" key="8">
    <source>
        <dbReference type="EMBL" id="HIY66512.1"/>
    </source>
</evidence>
<dbReference type="GO" id="GO:0008270">
    <property type="term" value="F:zinc ion binding"/>
    <property type="evidence" value="ECO:0007669"/>
    <property type="project" value="InterPro"/>
</dbReference>
<accession>A0A9D2C9Q9</accession>
<proteinExistence type="inferred from homology"/>
<feature type="domain" description="Enoyl reductase (ER)" evidence="7">
    <location>
        <begin position="8"/>
        <end position="350"/>
    </location>
</feature>
<dbReference type="Gene3D" id="3.40.50.720">
    <property type="entry name" value="NAD(P)-binding Rossmann-like Domain"/>
    <property type="match status" value="1"/>
</dbReference>
<dbReference type="SUPFAM" id="SSF50129">
    <property type="entry name" value="GroES-like"/>
    <property type="match status" value="1"/>
</dbReference>
<dbReference type="AlphaFoldDB" id="A0A9D2C9Q9"/>
<organism evidence="8 9">
    <name type="scientific">Candidatus Agrococcus pullicola</name>
    <dbReference type="NCBI Taxonomy" id="2838429"/>
    <lineage>
        <taxon>Bacteria</taxon>
        <taxon>Bacillati</taxon>
        <taxon>Actinomycetota</taxon>
        <taxon>Actinomycetes</taxon>
        <taxon>Micrococcales</taxon>
        <taxon>Microbacteriaceae</taxon>
        <taxon>Agrococcus</taxon>
    </lineage>
</organism>
<evidence type="ECO:0000256" key="5">
    <source>
        <dbReference type="ARBA" id="ARBA00023002"/>
    </source>
</evidence>
<dbReference type="InterPro" id="IPR002328">
    <property type="entry name" value="ADH_Zn_CS"/>
</dbReference>
<keyword evidence="4 6" id="KW-0862">Zinc</keyword>
<dbReference type="GO" id="GO:0016491">
    <property type="term" value="F:oxidoreductase activity"/>
    <property type="evidence" value="ECO:0007669"/>
    <property type="project" value="UniProtKB-KW"/>
</dbReference>
<reference evidence="8" key="1">
    <citation type="journal article" date="2021" name="PeerJ">
        <title>Extensive microbial diversity within the chicken gut microbiome revealed by metagenomics and culture.</title>
        <authorList>
            <person name="Gilroy R."/>
            <person name="Ravi A."/>
            <person name="Getino M."/>
            <person name="Pursley I."/>
            <person name="Horton D.L."/>
            <person name="Alikhan N.F."/>
            <person name="Baker D."/>
            <person name="Gharbi K."/>
            <person name="Hall N."/>
            <person name="Watson M."/>
            <person name="Adriaenssens E.M."/>
            <person name="Foster-Nyarko E."/>
            <person name="Jarju S."/>
            <person name="Secka A."/>
            <person name="Antonio M."/>
            <person name="Oren A."/>
            <person name="Chaudhuri R.R."/>
            <person name="La Ragione R."/>
            <person name="Hildebrand F."/>
            <person name="Pallen M.J."/>
        </authorList>
    </citation>
    <scope>NUCLEOTIDE SEQUENCE</scope>
    <source>
        <strain evidence="8">ChiGjej1B1-98</strain>
    </source>
</reference>
<sequence length="352" mass="37283">MKALRYHGKEDVRIEDIEEPRVSSGTVRIKPAFTGICGSDLHLFYDGPMEGIQGVSAPHPISGETLPVVFGHEFSGTVEEIGEGVEGLSLGDRVVVEPFMVCEECAMCTSGRYNLCPKMGFIGISGRGGGLAEYIVVEERWVHPVGDMPLDQAALIEPLAVATQGVELSGAKEGDVAIVGGAGPIGLLTAAVLKAYGATVVITELSAARKDKARETGVADYVVDPREQDPVELARELTDGVGANVAFECTSVPAVFDQLLSALRPGGLLQVVALHPSGVSIDLGQVVMTEKIVQGTIGYANVHEKAIELVNSGRLDLSPFISGKIPVERIVEDGYTVLRERPEEAVKILVTV</sequence>
<dbReference type="Pfam" id="PF00107">
    <property type="entry name" value="ADH_zinc_N"/>
    <property type="match status" value="1"/>
</dbReference>
<dbReference type="InterPro" id="IPR036291">
    <property type="entry name" value="NAD(P)-bd_dom_sf"/>
</dbReference>
<keyword evidence="5" id="KW-0560">Oxidoreductase</keyword>
<dbReference type="InterPro" id="IPR020843">
    <property type="entry name" value="ER"/>
</dbReference>
<dbReference type="InterPro" id="IPR013149">
    <property type="entry name" value="ADH-like_C"/>
</dbReference>
<dbReference type="Pfam" id="PF08240">
    <property type="entry name" value="ADH_N"/>
    <property type="match status" value="1"/>
</dbReference>
<dbReference type="Gene3D" id="3.90.180.10">
    <property type="entry name" value="Medium-chain alcohol dehydrogenases, catalytic domain"/>
    <property type="match status" value="1"/>
</dbReference>
<comment type="cofactor">
    <cofactor evidence="1 6">
        <name>Zn(2+)</name>
        <dbReference type="ChEBI" id="CHEBI:29105"/>
    </cofactor>
</comment>
<keyword evidence="3 6" id="KW-0479">Metal-binding</keyword>